<protein>
    <submittedName>
        <fullName evidence="9">AzlC family protein</fullName>
    </submittedName>
    <submittedName>
        <fullName evidence="10">Branched-chain amino acid ABC transporter permease</fullName>
    </submittedName>
</protein>
<evidence type="ECO:0000256" key="3">
    <source>
        <dbReference type="ARBA" id="ARBA00022448"/>
    </source>
</evidence>
<evidence type="ECO:0000313" key="12">
    <source>
        <dbReference type="Proteomes" id="UP000622638"/>
    </source>
</evidence>
<keyword evidence="12" id="KW-1185">Reference proteome</keyword>
<dbReference type="AlphaFoldDB" id="A0A6I3SU02"/>
<feature type="transmembrane region" description="Helical" evidence="8">
    <location>
        <begin position="160"/>
        <end position="177"/>
    </location>
</feature>
<feature type="transmembrane region" description="Helical" evidence="8">
    <location>
        <begin position="121"/>
        <end position="140"/>
    </location>
</feature>
<sequence>MHVNQLGGPGDPEALRDVVTHDPAAWRDGVRTGMPTLFGIGAWGLVVGVAMIKSGLTLPQALGMTLLVFAGSAQLASLPLIAANAPIWVIFTTAIVINLRFIIFSALLAPHFAMLPWRKRLGLGFVSGDISVALFLQRYPEPTPAPGKLSYLKGLLYPNWAAWQVGSIAGVFLGNAVPTEWGLGFAGTLAIICVMVPMVASRPALCGVLVAGVVSVLAAGLPYKLGLLAAVLVGMVTAMAVEEIGDKLGKGRP</sequence>
<comment type="caution">
    <text evidence="10">The sequence shown here is derived from an EMBL/GenBank/DDBJ whole genome shotgun (WGS) entry which is preliminary data.</text>
</comment>
<keyword evidence="7 8" id="KW-0472">Membrane</keyword>
<comment type="similarity">
    <text evidence="2">Belongs to the AzlC family.</text>
</comment>
<dbReference type="GO" id="GO:0005886">
    <property type="term" value="C:plasma membrane"/>
    <property type="evidence" value="ECO:0007669"/>
    <property type="project" value="UniProtKB-SubCell"/>
</dbReference>
<feature type="transmembrane region" description="Helical" evidence="8">
    <location>
        <begin position="61"/>
        <end position="81"/>
    </location>
</feature>
<organism evidence="10 11">
    <name type="scientific">Pseudoduganella buxea</name>
    <dbReference type="NCBI Taxonomy" id="1949069"/>
    <lineage>
        <taxon>Bacteria</taxon>
        <taxon>Pseudomonadati</taxon>
        <taxon>Pseudomonadota</taxon>
        <taxon>Betaproteobacteria</taxon>
        <taxon>Burkholderiales</taxon>
        <taxon>Oxalobacteraceae</taxon>
        <taxon>Telluria group</taxon>
        <taxon>Pseudoduganella</taxon>
    </lineage>
</organism>
<keyword evidence="4" id="KW-1003">Cell membrane</keyword>
<dbReference type="GO" id="GO:1903785">
    <property type="term" value="P:L-valine transmembrane transport"/>
    <property type="evidence" value="ECO:0007669"/>
    <property type="project" value="TreeGrafter"/>
</dbReference>
<keyword evidence="6 8" id="KW-1133">Transmembrane helix</keyword>
<feature type="transmembrane region" description="Helical" evidence="8">
    <location>
        <begin position="189"/>
        <end position="219"/>
    </location>
</feature>
<dbReference type="RefSeq" id="WP_155469484.1">
    <property type="nucleotide sequence ID" value="NZ_BMKG01000005.1"/>
</dbReference>
<dbReference type="PANTHER" id="PTHR34979:SF1">
    <property type="entry name" value="INNER MEMBRANE PROTEIN YGAZ"/>
    <property type="match status" value="1"/>
</dbReference>
<evidence type="ECO:0000256" key="7">
    <source>
        <dbReference type="ARBA" id="ARBA00023136"/>
    </source>
</evidence>
<evidence type="ECO:0000256" key="5">
    <source>
        <dbReference type="ARBA" id="ARBA00022692"/>
    </source>
</evidence>
<dbReference type="Proteomes" id="UP000430634">
    <property type="component" value="Unassembled WGS sequence"/>
</dbReference>
<evidence type="ECO:0000256" key="8">
    <source>
        <dbReference type="SAM" id="Phobius"/>
    </source>
</evidence>
<evidence type="ECO:0000256" key="6">
    <source>
        <dbReference type="ARBA" id="ARBA00022989"/>
    </source>
</evidence>
<comment type="subcellular location">
    <subcellularLocation>
        <location evidence="1">Cell membrane</location>
        <topology evidence="1">Multi-pass membrane protein</topology>
    </subcellularLocation>
</comment>
<proteinExistence type="inferred from homology"/>
<evidence type="ECO:0000256" key="1">
    <source>
        <dbReference type="ARBA" id="ARBA00004651"/>
    </source>
</evidence>
<reference evidence="9" key="4">
    <citation type="submission" date="2024-05" db="EMBL/GenBank/DDBJ databases">
        <authorList>
            <person name="Sun Q."/>
            <person name="Zhou Y."/>
        </authorList>
    </citation>
    <scope>NUCLEOTIDE SEQUENCE</scope>
    <source>
        <strain evidence="9">CGMCC 1.15931</strain>
    </source>
</reference>
<keyword evidence="3" id="KW-0813">Transport</keyword>
<accession>A0A6I3SU02</accession>
<feature type="transmembrane region" description="Helical" evidence="8">
    <location>
        <begin position="87"/>
        <end position="109"/>
    </location>
</feature>
<evidence type="ECO:0000313" key="11">
    <source>
        <dbReference type="Proteomes" id="UP000430634"/>
    </source>
</evidence>
<evidence type="ECO:0000256" key="4">
    <source>
        <dbReference type="ARBA" id="ARBA00022475"/>
    </source>
</evidence>
<evidence type="ECO:0000256" key="2">
    <source>
        <dbReference type="ARBA" id="ARBA00010735"/>
    </source>
</evidence>
<name>A0A6I3SU02_9BURK</name>
<dbReference type="Proteomes" id="UP000622638">
    <property type="component" value="Unassembled WGS sequence"/>
</dbReference>
<feature type="transmembrane region" description="Helical" evidence="8">
    <location>
        <begin position="33"/>
        <end position="52"/>
    </location>
</feature>
<evidence type="ECO:0000313" key="10">
    <source>
        <dbReference type="EMBL" id="MTV52146.1"/>
    </source>
</evidence>
<evidence type="ECO:0000313" key="9">
    <source>
        <dbReference type="EMBL" id="GGB93982.1"/>
    </source>
</evidence>
<dbReference type="EMBL" id="WNKZ01000009">
    <property type="protein sequence ID" value="MTV52146.1"/>
    <property type="molecule type" value="Genomic_DNA"/>
</dbReference>
<dbReference type="EMBL" id="BMKG01000005">
    <property type="protein sequence ID" value="GGB93982.1"/>
    <property type="molecule type" value="Genomic_DNA"/>
</dbReference>
<gene>
    <name evidence="9" type="ORF">GCM10011572_14940</name>
    <name evidence="10" type="ORF">GM672_05290</name>
</gene>
<dbReference type="PANTHER" id="PTHR34979">
    <property type="entry name" value="INNER MEMBRANE PROTEIN YGAZ"/>
    <property type="match status" value="1"/>
</dbReference>
<dbReference type="InterPro" id="IPR011606">
    <property type="entry name" value="Brnchd-chn_aa_trnsp_permease"/>
</dbReference>
<reference evidence="12" key="2">
    <citation type="journal article" date="2019" name="Int. J. Syst. Evol. Microbiol.">
        <title>The Global Catalogue of Microorganisms (GCM) 10K type strain sequencing project: providing services to taxonomists for standard genome sequencing and annotation.</title>
        <authorList>
            <consortium name="The Broad Institute Genomics Platform"/>
            <consortium name="The Broad Institute Genome Sequencing Center for Infectious Disease"/>
            <person name="Wu L."/>
            <person name="Ma J."/>
        </authorList>
    </citation>
    <scope>NUCLEOTIDE SEQUENCE [LARGE SCALE GENOMIC DNA]</scope>
    <source>
        <strain evidence="12">CGMCC 1.15931</strain>
    </source>
</reference>
<reference evidence="9" key="1">
    <citation type="journal article" date="2014" name="Int. J. Syst. Evol. Microbiol.">
        <title>Complete genome of a new Firmicutes species belonging to the dominant human colonic microbiota ('Ruminococcus bicirculans') reveals two chromosomes and a selective capacity to utilize plant glucans.</title>
        <authorList>
            <consortium name="NISC Comparative Sequencing Program"/>
            <person name="Wegmann U."/>
            <person name="Louis P."/>
            <person name="Goesmann A."/>
            <person name="Henrissat B."/>
            <person name="Duncan S.H."/>
            <person name="Flint H.J."/>
        </authorList>
    </citation>
    <scope>NUCLEOTIDE SEQUENCE</scope>
    <source>
        <strain evidence="9">CGMCC 1.15931</strain>
    </source>
</reference>
<keyword evidence="5 8" id="KW-0812">Transmembrane</keyword>
<dbReference type="Pfam" id="PF03591">
    <property type="entry name" value="AzlC"/>
    <property type="match status" value="1"/>
</dbReference>
<dbReference type="OrthoDB" id="9179311at2"/>
<reference evidence="10 11" key="3">
    <citation type="submission" date="2019-11" db="EMBL/GenBank/DDBJ databases">
        <title>Type strains purchased from KCTC, JCM and DSMZ.</title>
        <authorList>
            <person name="Lu H."/>
        </authorList>
    </citation>
    <scope>NUCLEOTIDE SEQUENCE [LARGE SCALE GENOMIC DNA]</scope>
    <source>
        <strain evidence="10 11">KCTC 52429</strain>
    </source>
</reference>